<evidence type="ECO:0000256" key="3">
    <source>
        <dbReference type="SAM" id="SignalP"/>
    </source>
</evidence>
<reference evidence="4 5" key="1">
    <citation type="submission" date="2017-01" db="EMBL/GenBank/DDBJ databases">
        <authorList>
            <person name="Mah S.A."/>
            <person name="Swanson W.J."/>
            <person name="Moy G.W."/>
            <person name="Vacquier V.D."/>
        </authorList>
    </citation>
    <scope>NUCLEOTIDE SEQUENCE [LARGE SCALE GENOMIC DNA]</scope>
    <source>
        <strain evidence="4">PDD-32b-74</strain>
    </source>
</reference>
<gene>
    <name evidence="4" type="ORF">BW686_25360</name>
</gene>
<accession>A0A244EJL8</accession>
<feature type="signal peptide" evidence="3">
    <location>
        <begin position="1"/>
        <end position="21"/>
    </location>
</feature>
<evidence type="ECO:0000313" key="4">
    <source>
        <dbReference type="EMBL" id="OUM04650.1"/>
    </source>
</evidence>
<comment type="caution">
    <text evidence="4">The sequence shown here is derived from an EMBL/GenBank/DDBJ whole genome shotgun (WGS) entry which is preliminary data.</text>
</comment>
<dbReference type="OrthoDB" id="9994645at2"/>
<evidence type="ECO:0000256" key="1">
    <source>
        <dbReference type="SAM" id="Coils"/>
    </source>
</evidence>
<protein>
    <submittedName>
        <fullName evidence="4">Uncharacterized protein</fullName>
    </submittedName>
</protein>
<keyword evidence="2" id="KW-1133">Transmembrane helix</keyword>
<dbReference type="RefSeq" id="WP_084920791.1">
    <property type="nucleotide sequence ID" value="NZ_MTSA01000032.1"/>
</dbReference>
<keyword evidence="3" id="KW-0732">Signal</keyword>
<feature type="coiled-coil region" evidence="1">
    <location>
        <begin position="174"/>
        <end position="201"/>
    </location>
</feature>
<keyword evidence="2" id="KW-0812">Transmembrane</keyword>
<dbReference type="EMBL" id="MTSA01000032">
    <property type="protein sequence ID" value="OUM04650.1"/>
    <property type="molecule type" value="Genomic_DNA"/>
</dbReference>
<feature type="chain" id="PRO_5013349206" evidence="3">
    <location>
        <begin position="22"/>
        <end position="302"/>
    </location>
</feature>
<evidence type="ECO:0000256" key="2">
    <source>
        <dbReference type="SAM" id="Phobius"/>
    </source>
</evidence>
<keyword evidence="2" id="KW-0472">Membrane</keyword>
<dbReference type="Proteomes" id="UP000195128">
    <property type="component" value="Unassembled WGS sequence"/>
</dbReference>
<feature type="transmembrane region" description="Helical" evidence="2">
    <location>
        <begin position="78"/>
        <end position="101"/>
    </location>
</feature>
<proteinExistence type="predicted"/>
<keyword evidence="1" id="KW-0175">Coiled coil</keyword>
<evidence type="ECO:0000313" key="5">
    <source>
        <dbReference type="Proteomes" id="UP000195128"/>
    </source>
</evidence>
<organism evidence="4 5">
    <name type="scientific">Pseudomonas syringae</name>
    <dbReference type="NCBI Taxonomy" id="317"/>
    <lineage>
        <taxon>Bacteria</taxon>
        <taxon>Pseudomonadati</taxon>
        <taxon>Pseudomonadota</taxon>
        <taxon>Gammaproteobacteria</taxon>
        <taxon>Pseudomonadales</taxon>
        <taxon>Pseudomonadaceae</taxon>
        <taxon>Pseudomonas</taxon>
    </lineage>
</organism>
<sequence>MKETARLIACTFIFCSAVVAANPNSRPSAELIAPAAIVNKQDPTAPQATITKQESELLLIKEQNRLIKDFQSSQQATVYWALGGIFSFVLILTGLSILTNFKLYDQDKERLRAEFEGKINAYKAQFDLQIEEYKRESDKSSDQKSQVIQDRFLLQLSETRKLSEGIRSELISDIKSTDNNIKKLETSLTEVNRKFAEADADLRDVEVLVWDLKDIPGNMLITYSQGLTAAVEASNKSRVSLILGKIVNTLENKYYRTGLDIPFKTNGWLTESLNEANQLDPSGVAKVRATLAKITIEEEIKS</sequence>
<dbReference type="AlphaFoldDB" id="A0A244EJL8"/>
<name>A0A244EJL8_PSESX</name>